<proteinExistence type="inferred from homology"/>
<dbReference type="InterPro" id="IPR008135">
    <property type="entry name" value="Competence-induced_CinA"/>
</dbReference>
<dbReference type="PIRSF" id="PIRSF006728">
    <property type="entry name" value="CinA"/>
    <property type="match status" value="1"/>
</dbReference>
<dbReference type="AlphaFoldDB" id="A0A533Q9M9"/>
<dbReference type="Proteomes" id="UP000319783">
    <property type="component" value="Unassembled WGS sequence"/>
</dbReference>
<dbReference type="NCBIfam" id="NF001813">
    <property type="entry name" value="PRK00549.1"/>
    <property type="match status" value="1"/>
</dbReference>
<dbReference type="EMBL" id="SULG01000050">
    <property type="protein sequence ID" value="TLD41393.1"/>
    <property type="molecule type" value="Genomic_DNA"/>
</dbReference>
<dbReference type="Gene3D" id="3.40.980.10">
    <property type="entry name" value="MoaB/Mog-like domain"/>
    <property type="match status" value="1"/>
</dbReference>
<dbReference type="InterPro" id="IPR001453">
    <property type="entry name" value="MoaB/Mog_dom"/>
</dbReference>
<comment type="caution">
    <text evidence="3">The sequence shown here is derived from an EMBL/GenBank/DDBJ whole genome shotgun (WGS) entry which is preliminary data.</text>
</comment>
<evidence type="ECO:0000313" key="3">
    <source>
        <dbReference type="EMBL" id="TLD41393.1"/>
    </source>
</evidence>
<name>A0A533Q9M9_9BACT</name>
<dbReference type="NCBIfam" id="TIGR00199">
    <property type="entry name" value="PncC_domain"/>
    <property type="match status" value="1"/>
</dbReference>
<dbReference type="SUPFAM" id="SSF53218">
    <property type="entry name" value="Molybdenum cofactor biosynthesis proteins"/>
    <property type="match status" value="1"/>
</dbReference>
<dbReference type="SMART" id="SM00852">
    <property type="entry name" value="MoCF_biosynth"/>
    <property type="match status" value="1"/>
</dbReference>
<dbReference type="CDD" id="cd00885">
    <property type="entry name" value="cinA"/>
    <property type="match status" value="1"/>
</dbReference>
<reference evidence="3 4" key="1">
    <citation type="submission" date="2019-04" db="EMBL/GenBank/DDBJ databases">
        <title>Genome of a novel bacterium Candidatus Jettenia ecosi reconstructed from metagenome of an anammox bioreactor.</title>
        <authorList>
            <person name="Mardanov A.V."/>
            <person name="Beletsky A.V."/>
            <person name="Ravin N.V."/>
            <person name="Botchkova E.A."/>
            <person name="Litti Y.V."/>
            <person name="Nozhevnikova A.N."/>
        </authorList>
    </citation>
    <scope>NUCLEOTIDE SEQUENCE [LARGE SCALE GENOMIC DNA]</scope>
    <source>
        <strain evidence="3">J2</strain>
    </source>
</reference>
<evidence type="ECO:0000256" key="1">
    <source>
        <dbReference type="HAMAP-Rule" id="MF_00226"/>
    </source>
</evidence>
<organism evidence="3 4">
    <name type="scientific">Candidatus Jettenia ecosi</name>
    <dbReference type="NCBI Taxonomy" id="2494326"/>
    <lineage>
        <taxon>Bacteria</taxon>
        <taxon>Pseudomonadati</taxon>
        <taxon>Planctomycetota</taxon>
        <taxon>Candidatus Brocadiia</taxon>
        <taxon>Candidatus Brocadiales</taxon>
        <taxon>Candidatus Brocadiaceae</taxon>
        <taxon>Candidatus Jettenia</taxon>
    </lineage>
</organism>
<evidence type="ECO:0000313" key="4">
    <source>
        <dbReference type="Proteomes" id="UP000319783"/>
    </source>
</evidence>
<dbReference type="PANTHER" id="PTHR13939:SF0">
    <property type="entry name" value="NMN AMIDOHYDROLASE-LIKE PROTEIN YFAY"/>
    <property type="match status" value="1"/>
</dbReference>
<accession>A0A533Q9M9</accession>
<comment type="similarity">
    <text evidence="1">Belongs to the CinA family.</text>
</comment>
<dbReference type="InterPro" id="IPR036653">
    <property type="entry name" value="CinA-like_C"/>
</dbReference>
<feature type="domain" description="MoaB/Mog" evidence="2">
    <location>
        <begin position="5"/>
        <end position="172"/>
    </location>
</feature>
<dbReference type="Pfam" id="PF02464">
    <property type="entry name" value="CinA"/>
    <property type="match status" value="1"/>
</dbReference>
<dbReference type="NCBIfam" id="TIGR00177">
    <property type="entry name" value="molyb_syn"/>
    <property type="match status" value="1"/>
</dbReference>
<dbReference type="InterPro" id="IPR036425">
    <property type="entry name" value="MoaB/Mog-like_dom_sf"/>
</dbReference>
<dbReference type="Gene3D" id="3.90.950.20">
    <property type="entry name" value="CinA-like"/>
    <property type="match status" value="1"/>
</dbReference>
<protein>
    <recommendedName>
        <fullName evidence="1">CinA-like protein</fullName>
    </recommendedName>
</protein>
<dbReference type="Pfam" id="PF00994">
    <property type="entry name" value="MoCF_biosynth"/>
    <property type="match status" value="1"/>
</dbReference>
<dbReference type="PANTHER" id="PTHR13939">
    <property type="entry name" value="NICOTINAMIDE-NUCLEOTIDE AMIDOHYDROLASE PNCC"/>
    <property type="match status" value="1"/>
</dbReference>
<dbReference type="SUPFAM" id="SSF142433">
    <property type="entry name" value="CinA-like"/>
    <property type="match status" value="1"/>
</dbReference>
<sequence>MITAEIITIGTEIVLGQIADTNAPYIAKALTEKGIQVQFQTSVSDDRELLKSALKIARERVNLIITTGGLGLTASDVTREVVSEFFGVRLIHNKGACIHIQRFMEERQVHLMDEHDRQALVPEGALVITNDNGTATGFALHHNDKEIVSLPGVHTEMKSMLNKYLEVYACNKREERCIVSRDLHTFGIRESVVADRVKKCILQYQSIKNITNSSSHRKAEQKLPHDTIVSQGHVQSMTLVHDGVVTIELLATAGKREDAVSLLDRAEVDIRMELGDAVFGVGDETLEYIVTVLLRKYRKTIAVAESCTGGLVSDKLTNIPGISEFFLEGVVAYSNKAKVDILGVPGELVLEYGAVSSQVAKAMAEGVRKRASANIGIGITGIAGPTGGTKEKPVGLVYIGIVTDNHAEVKKCQFRGSRVDVKKFSANTSLNMTRLQLLHQDSILF</sequence>
<gene>
    <name evidence="3" type="ORF">JETT_2350</name>
</gene>
<dbReference type="InterPro" id="IPR008136">
    <property type="entry name" value="CinA_C"/>
</dbReference>
<dbReference type="HAMAP" id="MF_00226_B">
    <property type="entry name" value="CinA_B"/>
    <property type="match status" value="1"/>
</dbReference>
<dbReference type="InterPro" id="IPR050101">
    <property type="entry name" value="CinA"/>
</dbReference>
<evidence type="ECO:0000259" key="2">
    <source>
        <dbReference type="SMART" id="SM00852"/>
    </source>
</evidence>